<reference evidence="2" key="1">
    <citation type="journal article" date="2019" name="Int. J. Syst. Evol. Microbiol.">
        <title>The Global Catalogue of Microorganisms (GCM) 10K type strain sequencing project: providing services to taxonomists for standard genome sequencing and annotation.</title>
        <authorList>
            <consortium name="The Broad Institute Genomics Platform"/>
            <consortium name="The Broad Institute Genome Sequencing Center for Infectious Disease"/>
            <person name="Wu L."/>
            <person name="Ma J."/>
        </authorList>
    </citation>
    <scope>NUCLEOTIDE SEQUENCE [LARGE SCALE GENOMIC DNA]</scope>
    <source>
        <strain evidence="2">CGMCC 1.7030</strain>
    </source>
</reference>
<evidence type="ECO:0000313" key="2">
    <source>
        <dbReference type="Proteomes" id="UP001596163"/>
    </source>
</evidence>
<evidence type="ECO:0000313" key="1">
    <source>
        <dbReference type="EMBL" id="MFC5191703.1"/>
    </source>
</evidence>
<accession>A0ABW0BXL6</accession>
<sequence>MKAKDRYGLKDFFGLILLVGLFAFSAPQGRLWELFGRTTFQEKFNKTHGVYFYYPRFSTELLALQGKSVELQGFYIPLETSTSKTMILSKYPMAECFFCGGAGPESVAIVYLKNSPTKRPKLDQIIKVSGILQLNATDVEEMTFIIQNAVIIP</sequence>
<protein>
    <recommendedName>
        <fullName evidence="3">DUF3299 domain-containing protein</fullName>
    </recommendedName>
</protein>
<proteinExistence type="predicted"/>
<dbReference type="RefSeq" id="WP_377913992.1">
    <property type="nucleotide sequence ID" value="NZ_JBHSKS010000004.1"/>
</dbReference>
<evidence type="ECO:0008006" key="3">
    <source>
        <dbReference type="Google" id="ProtNLM"/>
    </source>
</evidence>
<organism evidence="1 2">
    <name type="scientific">Algoriphagus aquatilis</name>
    <dbReference type="NCBI Taxonomy" id="490186"/>
    <lineage>
        <taxon>Bacteria</taxon>
        <taxon>Pseudomonadati</taxon>
        <taxon>Bacteroidota</taxon>
        <taxon>Cytophagia</taxon>
        <taxon>Cytophagales</taxon>
        <taxon>Cyclobacteriaceae</taxon>
        <taxon>Algoriphagus</taxon>
    </lineage>
</organism>
<name>A0ABW0BXL6_9BACT</name>
<gene>
    <name evidence="1" type="ORF">ACFPIK_07980</name>
</gene>
<dbReference type="Gene3D" id="2.40.50.870">
    <property type="entry name" value="Protein of unknown function (DUF3299)"/>
    <property type="match status" value="1"/>
</dbReference>
<comment type="caution">
    <text evidence="1">The sequence shown here is derived from an EMBL/GenBank/DDBJ whole genome shotgun (WGS) entry which is preliminary data.</text>
</comment>
<dbReference type="EMBL" id="JBHSKS010000004">
    <property type="protein sequence ID" value="MFC5191703.1"/>
    <property type="molecule type" value="Genomic_DNA"/>
</dbReference>
<dbReference type="Proteomes" id="UP001596163">
    <property type="component" value="Unassembled WGS sequence"/>
</dbReference>
<keyword evidence="2" id="KW-1185">Reference proteome</keyword>